<organism evidence="1 2">
    <name type="scientific">Methylorubrum aminovorans</name>
    <dbReference type="NCBI Taxonomy" id="269069"/>
    <lineage>
        <taxon>Bacteria</taxon>
        <taxon>Pseudomonadati</taxon>
        <taxon>Pseudomonadota</taxon>
        <taxon>Alphaproteobacteria</taxon>
        <taxon>Hyphomicrobiales</taxon>
        <taxon>Methylobacteriaceae</taxon>
        <taxon>Methylorubrum</taxon>
    </lineage>
</organism>
<name>A0ABQ4UKR6_9HYPH</name>
<dbReference type="Proteomes" id="UP001055039">
    <property type="component" value="Unassembled WGS sequence"/>
</dbReference>
<gene>
    <name evidence="1" type="ORF">LNAOJCKE_4526</name>
</gene>
<comment type="caution">
    <text evidence="1">The sequence shown here is derived from an EMBL/GenBank/DDBJ whole genome shotgun (WGS) entry which is preliminary data.</text>
</comment>
<accession>A0ABQ4UKR6</accession>
<reference evidence="1" key="2">
    <citation type="submission" date="2021-08" db="EMBL/GenBank/DDBJ databases">
        <authorList>
            <person name="Tani A."/>
            <person name="Ola A."/>
            <person name="Ogura Y."/>
            <person name="Katsura K."/>
            <person name="Hayashi T."/>
        </authorList>
    </citation>
    <scope>NUCLEOTIDE SEQUENCE</scope>
    <source>
        <strain evidence="1">NBRC 15686</strain>
    </source>
</reference>
<sequence length="110" mass="11813">MRQAQDAGVATLPAPRKAVAELMANKHFTHDVPRKSGKILLGSSIVPCIVLEQSSVSARVRVLVAARLPERLTVEIDGEVRQGRVGLRKQGPLGLDLWLDLKAVEISAAA</sequence>
<evidence type="ECO:0000313" key="2">
    <source>
        <dbReference type="Proteomes" id="UP001055039"/>
    </source>
</evidence>
<keyword evidence="2" id="KW-1185">Reference proteome</keyword>
<protein>
    <submittedName>
        <fullName evidence="1">Uncharacterized protein</fullName>
    </submittedName>
</protein>
<dbReference type="EMBL" id="BPRC01000025">
    <property type="protein sequence ID" value="GJE67296.1"/>
    <property type="molecule type" value="Genomic_DNA"/>
</dbReference>
<reference evidence="1" key="1">
    <citation type="journal article" date="2021" name="Front. Microbiol.">
        <title>Comprehensive Comparative Genomics and Phenotyping of Methylobacterium Species.</title>
        <authorList>
            <person name="Alessa O."/>
            <person name="Ogura Y."/>
            <person name="Fujitani Y."/>
            <person name="Takami H."/>
            <person name="Hayashi T."/>
            <person name="Sahin N."/>
            <person name="Tani A."/>
        </authorList>
    </citation>
    <scope>NUCLEOTIDE SEQUENCE</scope>
    <source>
        <strain evidence="1">NBRC 15686</strain>
    </source>
</reference>
<proteinExistence type="predicted"/>
<evidence type="ECO:0000313" key="1">
    <source>
        <dbReference type="EMBL" id="GJE67296.1"/>
    </source>
</evidence>